<dbReference type="Pfam" id="PF03484">
    <property type="entry name" value="B5"/>
    <property type="match status" value="1"/>
</dbReference>
<dbReference type="InterPro" id="IPR036690">
    <property type="entry name" value="Fdx_antiC-bd_sf"/>
</dbReference>
<dbReference type="SUPFAM" id="SSF46955">
    <property type="entry name" value="Putative DNA-binding domain"/>
    <property type="match status" value="1"/>
</dbReference>
<dbReference type="NCBIfam" id="TIGR00472">
    <property type="entry name" value="pheT_bact"/>
    <property type="match status" value="1"/>
</dbReference>
<feature type="domain" description="TRNA-binding" evidence="17">
    <location>
        <begin position="40"/>
        <end position="148"/>
    </location>
</feature>
<dbReference type="Gene3D" id="3.30.70.380">
    <property type="entry name" value="Ferrodoxin-fold anticodon-binding domain"/>
    <property type="match status" value="1"/>
</dbReference>
<feature type="binding site" evidence="15">
    <location>
        <position position="446"/>
    </location>
    <ligand>
        <name>Mg(2+)</name>
        <dbReference type="ChEBI" id="CHEBI:18420"/>
        <note>shared with alpha subunit</note>
    </ligand>
</feature>
<evidence type="ECO:0000256" key="14">
    <source>
        <dbReference type="ARBA" id="ARBA00049255"/>
    </source>
</evidence>
<dbReference type="PROSITE" id="PS50886">
    <property type="entry name" value="TRBD"/>
    <property type="match status" value="1"/>
</dbReference>
<dbReference type="SMART" id="SM00874">
    <property type="entry name" value="B5"/>
    <property type="match status" value="1"/>
</dbReference>
<dbReference type="PANTHER" id="PTHR10947:SF0">
    <property type="entry name" value="PHENYLALANINE--TRNA LIGASE BETA SUBUNIT"/>
    <property type="match status" value="1"/>
</dbReference>
<keyword evidence="4 15" id="KW-0963">Cytoplasm</keyword>
<dbReference type="InterPro" id="IPR005146">
    <property type="entry name" value="B3/B4_tRNA-bd"/>
</dbReference>
<comment type="subunit">
    <text evidence="3 15">Tetramer of two alpha and two beta subunits.</text>
</comment>
<comment type="subcellular location">
    <subcellularLocation>
        <location evidence="1 15">Cytoplasm</location>
    </subcellularLocation>
</comment>
<keyword evidence="6 15" id="KW-0436">Ligase</keyword>
<evidence type="ECO:0000256" key="5">
    <source>
        <dbReference type="ARBA" id="ARBA00022555"/>
    </source>
</evidence>
<evidence type="ECO:0000256" key="16">
    <source>
        <dbReference type="PROSITE-ProRule" id="PRU00209"/>
    </source>
</evidence>
<feature type="domain" description="B5" evidence="19">
    <location>
        <begin position="396"/>
        <end position="468"/>
    </location>
</feature>
<dbReference type="CDD" id="cd00769">
    <property type="entry name" value="PheRS_beta_core"/>
    <property type="match status" value="1"/>
</dbReference>
<dbReference type="RefSeq" id="WP_258568819.1">
    <property type="nucleotide sequence ID" value="NZ_JAKUDN010000001.1"/>
</dbReference>
<dbReference type="InterPro" id="IPR009061">
    <property type="entry name" value="DNA-bd_dom_put_sf"/>
</dbReference>
<dbReference type="Pfam" id="PF01588">
    <property type="entry name" value="tRNA_bind"/>
    <property type="match status" value="1"/>
</dbReference>
<dbReference type="Gene3D" id="3.30.930.10">
    <property type="entry name" value="Bira Bifunctional Protein, Domain 2"/>
    <property type="match status" value="1"/>
</dbReference>
<evidence type="ECO:0000256" key="1">
    <source>
        <dbReference type="ARBA" id="ARBA00004496"/>
    </source>
</evidence>
<dbReference type="SUPFAM" id="SSF56037">
    <property type="entry name" value="PheT/TilS domain"/>
    <property type="match status" value="1"/>
</dbReference>
<dbReference type="SMART" id="SM00896">
    <property type="entry name" value="FDX-ACB"/>
    <property type="match status" value="1"/>
</dbReference>
<evidence type="ECO:0000256" key="15">
    <source>
        <dbReference type="HAMAP-Rule" id="MF_00283"/>
    </source>
</evidence>
<evidence type="ECO:0000256" key="7">
    <source>
        <dbReference type="ARBA" id="ARBA00022723"/>
    </source>
</evidence>
<dbReference type="InterPro" id="IPR045864">
    <property type="entry name" value="aa-tRNA-synth_II/BPL/LPL"/>
</dbReference>
<dbReference type="InterPro" id="IPR012340">
    <property type="entry name" value="NA-bd_OB-fold"/>
</dbReference>
<dbReference type="PANTHER" id="PTHR10947">
    <property type="entry name" value="PHENYLALANYL-TRNA SYNTHETASE BETA CHAIN AND LEUCINE-RICH REPEAT-CONTAINING PROTEIN 47"/>
    <property type="match status" value="1"/>
</dbReference>
<evidence type="ECO:0000259" key="19">
    <source>
        <dbReference type="PROSITE" id="PS51483"/>
    </source>
</evidence>
<evidence type="ECO:0000313" key="21">
    <source>
        <dbReference type="Proteomes" id="UP001320768"/>
    </source>
</evidence>
<gene>
    <name evidence="15 20" type="primary">pheT</name>
    <name evidence="20" type="ORF">MKS91_00120</name>
</gene>
<dbReference type="Pfam" id="PF17759">
    <property type="entry name" value="tRNA_synthFbeta"/>
    <property type="match status" value="1"/>
</dbReference>
<evidence type="ECO:0000256" key="3">
    <source>
        <dbReference type="ARBA" id="ARBA00011209"/>
    </source>
</evidence>
<evidence type="ECO:0000256" key="10">
    <source>
        <dbReference type="ARBA" id="ARBA00022842"/>
    </source>
</evidence>
<proteinExistence type="inferred from homology"/>
<organism evidence="20 21">
    <name type="scientific">Candidatus Synchoanobacter obligatus</name>
    <dbReference type="NCBI Taxonomy" id="2919597"/>
    <lineage>
        <taxon>Bacteria</taxon>
        <taxon>Pseudomonadati</taxon>
        <taxon>Pseudomonadota</taxon>
        <taxon>Gammaproteobacteria</taxon>
        <taxon>Candidatus Comchoanobacterales</taxon>
        <taxon>Candidatus Comchoanobacteraceae</taxon>
        <taxon>Candidatus Synchoanobacter</taxon>
    </lineage>
</organism>
<dbReference type="SUPFAM" id="SSF55681">
    <property type="entry name" value="Class II aaRS and biotin synthetases"/>
    <property type="match status" value="1"/>
</dbReference>
<evidence type="ECO:0000313" key="20">
    <source>
        <dbReference type="EMBL" id="MCP8351704.1"/>
    </source>
</evidence>
<dbReference type="Gene3D" id="3.50.40.10">
    <property type="entry name" value="Phenylalanyl-trna Synthetase, Chain B, domain 3"/>
    <property type="match status" value="1"/>
</dbReference>
<dbReference type="InterPro" id="IPR020825">
    <property type="entry name" value="Phe-tRNA_synthase-like_B3/B4"/>
</dbReference>
<feature type="binding site" evidence="15">
    <location>
        <position position="452"/>
    </location>
    <ligand>
        <name>Mg(2+)</name>
        <dbReference type="ChEBI" id="CHEBI:18420"/>
        <note>shared with alpha subunit</note>
    </ligand>
</feature>
<dbReference type="HAMAP" id="MF_00283">
    <property type="entry name" value="Phe_tRNA_synth_beta1"/>
    <property type="match status" value="1"/>
</dbReference>
<dbReference type="SUPFAM" id="SSF54991">
    <property type="entry name" value="Anticodon-binding domain of PheRS"/>
    <property type="match status" value="1"/>
</dbReference>
<dbReference type="InterPro" id="IPR005121">
    <property type="entry name" value="Fdx_antiC-bd"/>
</dbReference>
<keyword evidence="10 15" id="KW-0460">Magnesium</keyword>
<keyword evidence="5 16" id="KW-0820">tRNA-binding</keyword>
<dbReference type="PROSITE" id="PS51447">
    <property type="entry name" value="FDX_ACB"/>
    <property type="match status" value="1"/>
</dbReference>
<dbReference type="InterPro" id="IPR005147">
    <property type="entry name" value="tRNA_synthase_B5-dom"/>
</dbReference>
<dbReference type="CDD" id="cd02796">
    <property type="entry name" value="tRNA_bind_bactPheRS"/>
    <property type="match status" value="1"/>
</dbReference>
<evidence type="ECO:0000256" key="8">
    <source>
        <dbReference type="ARBA" id="ARBA00022741"/>
    </source>
</evidence>
<dbReference type="GO" id="GO:0004826">
    <property type="term" value="F:phenylalanine-tRNA ligase activity"/>
    <property type="evidence" value="ECO:0007669"/>
    <property type="project" value="UniProtKB-EC"/>
</dbReference>
<protein>
    <recommendedName>
        <fullName evidence="15">Phenylalanine--tRNA ligase beta subunit</fullName>
        <ecNumber evidence="15">6.1.1.20</ecNumber>
    </recommendedName>
    <alternativeName>
        <fullName evidence="15">Phenylalanyl-tRNA synthetase beta subunit</fullName>
        <shortName evidence="15">PheRS</shortName>
    </alternativeName>
</protein>
<dbReference type="Proteomes" id="UP001320768">
    <property type="component" value="Unassembled WGS sequence"/>
</dbReference>
<dbReference type="PROSITE" id="PS51483">
    <property type="entry name" value="B5"/>
    <property type="match status" value="1"/>
</dbReference>
<dbReference type="InterPro" id="IPR041616">
    <property type="entry name" value="PheRS_beta_core"/>
</dbReference>
<comment type="catalytic activity">
    <reaction evidence="14 15">
        <text>tRNA(Phe) + L-phenylalanine + ATP = L-phenylalanyl-tRNA(Phe) + AMP + diphosphate + H(+)</text>
        <dbReference type="Rhea" id="RHEA:19413"/>
        <dbReference type="Rhea" id="RHEA-COMP:9668"/>
        <dbReference type="Rhea" id="RHEA-COMP:9699"/>
        <dbReference type="ChEBI" id="CHEBI:15378"/>
        <dbReference type="ChEBI" id="CHEBI:30616"/>
        <dbReference type="ChEBI" id="CHEBI:33019"/>
        <dbReference type="ChEBI" id="CHEBI:58095"/>
        <dbReference type="ChEBI" id="CHEBI:78442"/>
        <dbReference type="ChEBI" id="CHEBI:78531"/>
        <dbReference type="ChEBI" id="CHEBI:456215"/>
        <dbReference type="EC" id="6.1.1.20"/>
    </reaction>
</comment>
<dbReference type="Pfam" id="PF03147">
    <property type="entry name" value="FDX-ACB"/>
    <property type="match status" value="1"/>
</dbReference>
<dbReference type="InterPro" id="IPR002547">
    <property type="entry name" value="tRNA-bd_dom"/>
</dbReference>
<evidence type="ECO:0000256" key="9">
    <source>
        <dbReference type="ARBA" id="ARBA00022840"/>
    </source>
</evidence>
<evidence type="ECO:0000256" key="12">
    <source>
        <dbReference type="ARBA" id="ARBA00022917"/>
    </source>
</evidence>
<keyword evidence="13 15" id="KW-0030">Aminoacyl-tRNA synthetase</keyword>
<feature type="binding site" evidence="15">
    <location>
        <position position="455"/>
    </location>
    <ligand>
        <name>Mg(2+)</name>
        <dbReference type="ChEBI" id="CHEBI:18420"/>
        <note>shared with alpha subunit</note>
    </ligand>
</feature>
<feature type="binding site" evidence="15">
    <location>
        <position position="456"/>
    </location>
    <ligand>
        <name>Mg(2+)</name>
        <dbReference type="ChEBI" id="CHEBI:18420"/>
        <note>shared with alpha subunit</note>
    </ligand>
</feature>
<evidence type="ECO:0000256" key="11">
    <source>
        <dbReference type="ARBA" id="ARBA00022884"/>
    </source>
</evidence>
<evidence type="ECO:0000256" key="2">
    <source>
        <dbReference type="ARBA" id="ARBA00008653"/>
    </source>
</evidence>
<comment type="cofactor">
    <cofactor evidence="15">
        <name>Mg(2+)</name>
        <dbReference type="ChEBI" id="CHEBI:18420"/>
    </cofactor>
    <text evidence="15">Binds 2 magnesium ions per tetramer.</text>
</comment>
<evidence type="ECO:0000256" key="13">
    <source>
        <dbReference type="ARBA" id="ARBA00023146"/>
    </source>
</evidence>
<evidence type="ECO:0000256" key="4">
    <source>
        <dbReference type="ARBA" id="ARBA00022490"/>
    </source>
</evidence>
<feature type="domain" description="FDX-ACB" evidence="18">
    <location>
        <begin position="685"/>
        <end position="772"/>
    </location>
</feature>
<keyword evidence="8 15" id="KW-0547">Nucleotide-binding</keyword>
<dbReference type="InterPro" id="IPR033714">
    <property type="entry name" value="tRNA_bind_bactPheRS"/>
</dbReference>
<keyword evidence="21" id="KW-1185">Reference proteome</keyword>
<dbReference type="EMBL" id="JAKUDN010000001">
    <property type="protein sequence ID" value="MCP8351704.1"/>
    <property type="molecule type" value="Genomic_DNA"/>
</dbReference>
<reference evidence="20 21" key="1">
    <citation type="journal article" date="2022" name="Nat. Microbiol.">
        <title>The microbiome of a bacterivorous marine choanoflagellate contains a resource-demanding obligate bacterial associate.</title>
        <authorList>
            <person name="Needham D.M."/>
            <person name="Poirier C."/>
            <person name="Bachy C."/>
            <person name="George E.E."/>
            <person name="Wilken S."/>
            <person name="Yung C.C.M."/>
            <person name="Limardo A.J."/>
            <person name="Morando M."/>
            <person name="Sudek L."/>
            <person name="Malmstrom R.R."/>
            <person name="Keeling P.J."/>
            <person name="Santoro A.E."/>
            <person name="Worden A.Z."/>
        </authorList>
    </citation>
    <scope>NUCLEOTIDE SEQUENCE [LARGE SCALE GENOMIC DNA]</scope>
    <source>
        <strain evidence="20 21">Comchoano-2</strain>
    </source>
</reference>
<accession>A0ABT1L390</accession>
<keyword evidence="11 16" id="KW-0694">RNA-binding</keyword>
<keyword evidence="12 15" id="KW-0648">Protein biosynthesis</keyword>
<keyword evidence="9 15" id="KW-0067">ATP-binding</keyword>
<comment type="caution">
    <text evidence="20">The sequence shown here is derived from an EMBL/GenBank/DDBJ whole genome shotgun (WGS) entry which is preliminary data.</text>
</comment>
<name>A0ABT1L390_9GAMM</name>
<keyword evidence="7 15" id="KW-0479">Metal-binding</keyword>
<dbReference type="SMART" id="SM00873">
    <property type="entry name" value="B3_4"/>
    <property type="match status" value="1"/>
</dbReference>
<dbReference type="InterPro" id="IPR004532">
    <property type="entry name" value="Phe-tRNA-ligase_IIc_bsu_bact"/>
</dbReference>
<evidence type="ECO:0000259" key="18">
    <source>
        <dbReference type="PROSITE" id="PS51447"/>
    </source>
</evidence>
<evidence type="ECO:0000259" key="17">
    <source>
        <dbReference type="PROSITE" id="PS50886"/>
    </source>
</evidence>
<dbReference type="NCBIfam" id="NF045760">
    <property type="entry name" value="YtpR"/>
    <property type="match status" value="1"/>
</dbReference>
<dbReference type="Gene3D" id="3.30.56.10">
    <property type="match status" value="2"/>
</dbReference>
<dbReference type="Pfam" id="PF03483">
    <property type="entry name" value="B3_4"/>
    <property type="match status" value="1"/>
</dbReference>
<dbReference type="EC" id="6.1.1.20" evidence="15"/>
<dbReference type="SUPFAM" id="SSF50249">
    <property type="entry name" value="Nucleic acid-binding proteins"/>
    <property type="match status" value="1"/>
</dbReference>
<sequence>MSLTISPKWLQSYCQIDATTEQLASMLSDSGFETEVIDDLYIDPKLVIGEVLQVEKHPNADKLNLCKVDIGGEVLSIVCGCPTVPSARLVIVAPVGSTLPGMILKPVKLRGVDSEGMICSLQEIGLVEEGGKGIYHVKEDLSAGQRLIDVLEHDARLLDIDVTPNRGDCLSVYGIARDLAASQKATLSSYPSGIDLGLVVKSSELLGRMADGVSGYDAMTGTLDRTASPPLYMINRLRQAGMGLNHVVVDILNYVMLEIGQPMHAFDQRYLDGPLSVTQGGEQSLKLLNDEDYKPKAWDLMVCDQKGPQALAGIMGGMDSRMLPDSDTIQLESAVFFPRYIAKSLRNCQLNSDASYRYERGVSIDLNQTALAYAAKLLERYAGASFTAYQSYKLDAELVSVSISVDKINRYLGTTIREDEVQDILQRLGMDVSANWKVSVPSYRYDVSMDVDIIEEVARLYGYNNIALEPMHSELNPAPLSRDTTMQCKQAMVQAGYQEVVQFSFVSEQLINIFQGEGVPVVLRNPIHAEYNYMRTHIWQSLILAAQHNYQRQITDMKLFEVGETFSSLKDEISEPTSLGAICIGQVNHGYGHHDECVDYYTMQSLARTALSAYGIHQFLLQECSDGALHPKQSANIVSEGVVLGTIGMLNPNVCQVLSLPDTGLMVLHLDRLASGQQNPIRIPSKYPAVSRDVTITVGLDVKAGDMQNDIVSADIPYLKTIVLQDIYSQSSDAVNITWRIGFQSSEKTLSDKSVEKSMLVIRGLLDNYTQS</sequence>
<evidence type="ECO:0000256" key="6">
    <source>
        <dbReference type="ARBA" id="ARBA00022598"/>
    </source>
</evidence>
<dbReference type="InterPro" id="IPR045060">
    <property type="entry name" value="Phe-tRNA-ligase_IIc_bsu"/>
</dbReference>
<dbReference type="Gene3D" id="2.40.50.140">
    <property type="entry name" value="Nucleic acid-binding proteins"/>
    <property type="match status" value="1"/>
</dbReference>
<comment type="similarity">
    <text evidence="2 15">Belongs to the phenylalanyl-tRNA synthetase beta subunit family. Type 1 subfamily.</text>
</comment>